<dbReference type="GO" id="GO:0016787">
    <property type="term" value="F:hydrolase activity"/>
    <property type="evidence" value="ECO:0007669"/>
    <property type="project" value="UniProtKB-KW"/>
</dbReference>
<organism evidence="2 3">
    <name type="scientific">Parachaetomium inaequale</name>
    <dbReference type="NCBI Taxonomy" id="2588326"/>
    <lineage>
        <taxon>Eukaryota</taxon>
        <taxon>Fungi</taxon>
        <taxon>Dikarya</taxon>
        <taxon>Ascomycota</taxon>
        <taxon>Pezizomycotina</taxon>
        <taxon>Sordariomycetes</taxon>
        <taxon>Sordariomycetidae</taxon>
        <taxon>Sordariales</taxon>
        <taxon>Chaetomiaceae</taxon>
        <taxon>Parachaetomium</taxon>
    </lineage>
</organism>
<dbReference type="Gene3D" id="3.20.20.80">
    <property type="entry name" value="Glycosidases"/>
    <property type="match status" value="1"/>
</dbReference>
<keyword evidence="2" id="KW-0378">Hydrolase</keyword>
<evidence type="ECO:0000256" key="1">
    <source>
        <dbReference type="SAM" id="SignalP"/>
    </source>
</evidence>
<feature type="chain" id="PRO_5042917846" evidence="1">
    <location>
        <begin position="19"/>
        <end position="482"/>
    </location>
</feature>
<comment type="caution">
    <text evidence="2">The sequence shown here is derived from an EMBL/GenBank/DDBJ whole genome shotgun (WGS) entry which is preliminary data.</text>
</comment>
<sequence length="482" mass="52544">MIRPALLPLLALVSSALSLPSSVQDGQLGSVDVAKRQARLGTATVSLSKPSGTPAHIASGFIYGIPDNGNDVSTQVPDHFYTDIKFNYCRAGGAQLPPPSRGWIWGIEEYKNRFSSTLSNYRTSRKFGARFILLVHDLWGADGLQANGAVFPGDNGDWSSYDAFLTQLLSDLKANDMLDGLDIDIWNEPDVGFFWTRGVARWTEMWNRAFPRIRASLPGVLITGPSTANPPSTGNEWWTGFGAAISQTGNIPDVYSWHNLARSVNVDPETSARDIVTWRNQYGLPQRPNNINEYGATDEQSPSFAAWYISRLERNNIHGLRANWASAYELHDYLGNLLGKPGAGTTAYDPKGKAYYPAGEWHVYKYYGTDMAGTRVATTGSADKLFDVYATRGSTANSVRILVGARGASGVWDVKVTGLDAVGLPASGTVSVRTWRFDYNGKYGEVAGPVDLGVVAHQITNNEVVFWVSPATGSTAYAFEFV</sequence>
<proteinExistence type="predicted"/>
<protein>
    <submittedName>
        <fullName evidence="2">Glycoside hydrolase family 39 protein</fullName>
    </submittedName>
</protein>
<dbReference type="EMBL" id="MU854396">
    <property type="protein sequence ID" value="KAK4039605.1"/>
    <property type="molecule type" value="Genomic_DNA"/>
</dbReference>
<accession>A0AAN6SRH4</accession>
<evidence type="ECO:0000313" key="3">
    <source>
        <dbReference type="Proteomes" id="UP001303115"/>
    </source>
</evidence>
<dbReference type="Proteomes" id="UP001303115">
    <property type="component" value="Unassembled WGS sequence"/>
</dbReference>
<keyword evidence="3" id="KW-1185">Reference proteome</keyword>
<reference evidence="3" key="1">
    <citation type="journal article" date="2023" name="Mol. Phylogenet. Evol.">
        <title>Genome-scale phylogeny and comparative genomics of the fungal order Sordariales.</title>
        <authorList>
            <person name="Hensen N."/>
            <person name="Bonometti L."/>
            <person name="Westerberg I."/>
            <person name="Brannstrom I.O."/>
            <person name="Guillou S."/>
            <person name="Cros-Aarteil S."/>
            <person name="Calhoun S."/>
            <person name="Haridas S."/>
            <person name="Kuo A."/>
            <person name="Mondo S."/>
            <person name="Pangilinan J."/>
            <person name="Riley R."/>
            <person name="LaButti K."/>
            <person name="Andreopoulos B."/>
            <person name="Lipzen A."/>
            <person name="Chen C."/>
            <person name="Yan M."/>
            <person name="Daum C."/>
            <person name="Ng V."/>
            <person name="Clum A."/>
            <person name="Steindorff A."/>
            <person name="Ohm R.A."/>
            <person name="Martin F."/>
            <person name="Silar P."/>
            <person name="Natvig D.O."/>
            <person name="Lalanne C."/>
            <person name="Gautier V."/>
            <person name="Ament-Velasquez S.L."/>
            <person name="Kruys A."/>
            <person name="Hutchinson M.I."/>
            <person name="Powell A.J."/>
            <person name="Barry K."/>
            <person name="Miller A.N."/>
            <person name="Grigoriev I.V."/>
            <person name="Debuchy R."/>
            <person name="Gladieux P."/>
            <person name="Hiltunen Thoren M."/>
            <person name="Johannesson H."/>
        </authorList>
    </citation>
    <scope>NUCLEOTIDE SEQUENCE [LARGE SCALE GENOMIC DNA]</scope>
    <source>
        <strain evidence="3">CBS 284.82</strain>
    </source>
</reference>
<keyword evidence="1" id="KW-0732">Signal</keyword>
<dbReference type="AlphaFoldDB" id="A0AAN6SRH4"/>
<dbReference type="InterPro" id="IPR017853">
    <property type="entry name" value="GH"/>
</dbReference>
<name>A0AAN6SRH4_9PEZI</name>
<dbReference type="SUPFAM" id="SSF51445">
    <property type="entry name" value="(Trans)glycosidases"/>
    <property type="match status" value="1"/>
</dbReference>
<gene>
    <name evidence="2" type="ORF">C8A01DRAFT_46936</name>
</gene>
<evidence type="ECO:0000313" key="2">
    <source>
        <dbReference type="EMBL" id="KAK4039605.1"/>
    </source>
</evidence>
<feature type="signal peptide" evidence="1">
    <location>
        <begin position="1"/>
        <end position="18"/>
    </location>
</feature>